<evidence type="ECO:0000256" key="1">
    <source>
        <dbReference type="SAM" id="MobiDB-lite"/>
    </source>
</evidence>
<evidence type="ECO:0000313" key="4">
    <source>
        <dbReference type="Proteomes" id="UP000001056"/>
    </source>
</evidence>
<dbReference type="Proteomes" id="UP000001056">
    <property type="component" value="Unassembled WGS sequence"/>
</dbReference>
<dbReference type="GO" id="GO:0042254">
    <property type="term" value="P:ribosome biogenesis"/>
    <property type="evidence" value="ECO:0007669"/>
    <property type="project" value="TreeGrafter"/>
</dbReference>
<dbReference type="InterPro" id="IPR018849">
    <property type="entry name" value="Urb2/Npa2_C"/>
</dbReference>
<keyword evidence="4" id="KW-1185">Reference proteome</keyword>
<accession>Q2H8X9</accession>
<dbReference type="PANTHER" id="PTHR15682:SF2">
    <property type="entry name" value="UNHEALTHY RIBOSOME BIOGENESIS PROTEIN 2 HOMOLOG"/>
    <property type="match status" value="1"/>
</dbReference>
<dbReference type="PANTHER" id="PTHR15682">
    <property type="entry name" value="UNHEALTHY RIBOSOME BIOGENESIS PROTEIN 2 HOMOLOG"/>
    <property type="match status" value="1"/>
</dbReference>
<dbReference type="HOGENOM" id="CLU_255115_0_0_1"/>
<dbReference type="EMBL" id="CH408030">
    <property type="protein sequence ID" value="EAQ91390.1"/>
    <property type="molecule type" value="Genomic_DNA"/>
</dbReference>
<organism evidence="3 4">
    <name type="scientific">Chaetomium globosum (strain ATCC 6205 / CBS 148.51 / DSM 1962 / NBRC 6347 / NRRL 1970)</name>
    <name type="common">Soil fungus</name>
    <dbReference type="NCBI Taxonomy" id="306901"/>
    <lineage>
        <taxon>Eukaryota</taxon>
        <taxon>Fungi</taxon>
        <taxon>Dikarya</taxon>
        <taxon>Ascomycota</taxon>
        <taxon>Pezizomycotina</taxon>
        <taxon>Sordariomycetes</taxon>
        <taxon>Sordariomycetidae</taxon>
        <taxon>Sordariales</taxon>
        <taxon>Chaetomiaceae</taxon>
        <taxon>Chaetomium</taxon>
    </lineage>
</organism>
<sequence>MGDRTVAGEATLVRAVRALDQGDVETIPDRLERVWDILEEYQGGSFHAAEEMLLRWLLKNMTGTSANAERVRRYPRVWDILAAIFALVPLFSLAKSLADRRFVSILQQTLKDASAPQQEETREDGGDSDVDMVDAPTVENPANPRKRKRDNAAGFDAARQRRATGCLQTAEASFEAIRILLSRCELKSQDGPATHRMGAEHVKSLFSTSSTETMGILVPWLAICGLALDRPKPEPLKEQFSWLSTFAALWELHLQGAADTFEVATHLSGTATRLLGKLAGIPQQMPLGIEFAVQGQWARDLRRFLARNLILPAKALFLTKGSQDIVKVVVDMSSASAQITFPVLFDLVSKSPLEIGGTTSRKDYETWVQAVFDAIMHAAKNLGRENKTVAVRAALEIAAERGTVLSATSLRAVCSDYALRADAYDWRLLLAVTKLNPDVFLVTDEGKQLLEQILEKTKQPESFADEDSKKAAQFIVLLADGYAQARDLSTFVRIWLKHLAPVKPKAGLQPLWAQKELADTVAKLLQSSLNSTQLVETLEWLSSQTEPTESMARIHILKAISGGISQEEFVDVANIKLFQGAFLEKPSKKDLPAISACRWMVASKAIARGTLEEVDQIWSQIKSDIKSALRERTIPAQRDEDDAASLICSFLGRIEKGSEPMELDSDTGESSPKGMSFSDLESVGRCLLTKRSNRRSRGGLPKDDTPRDRENLKLLQQLAVLAIRQMTNGSPEEREKTYLKNAISLLQSPCQDSGTAPRLVLLQAFISTTQVSSIVTKLEEDGLNIGRLKAQLLQVASPAVTAEKRTGKGLLALLVALEALNELDRQAVKQALSNAVPSLIEASDSLLENGLQVGWEVRMFVSNHFPEALGSPLKIKMSVASPPSQGEDVEGAEDNESAAALGKRSLLGYVDAVVQSADEDTKLGYLKELLLEDDETQDMLGRQLVIYRLIQHLKGRLNVRIYNTLLTSPGSRPSESPDRFDLAQAHSALCNRLVRTTTAPHFLLTAKSIHLLLDQNPACMTQWNIELTLSTVSTLSARPSTQALISDSPSIYPSLCRLVEMVIKRHRKRLDGHFHILITALQSLLQLLLSRAQNLPHHHQQPTPTTTPTPNNKRWETHAKLFTRLLTLICSPTAASVSRSSQKTTGLDSERDRAKRYAGQFMPLVLMQYVRLQLAHAVPHGVREALAPGAYAILDITSPDGLRVMNDGMDASGRVVFREMYKLYQRFGKWSGV</sequence>
<gene>
    <name evidence="3" type="ORF">CHGG_03325</name>
</gene>
<proteinExistence type="predicted"/>
<dbReference type="Pfam" id="PF10441">
    <property type="entry name" value="Urb2"/>
    <property type="match status" value="1"/>
</dbReference>
<dbReference type="GO" id="GO:0005730">
    <property type="term" value="C:nucleolus"/>
    <property type="evidence" value="ECO:0007669"/>
    <property type="project" value="TreeGrafter"/>
</dbReference>
<evidence type="ECO:0000259" key="2">
    <source>
        <dbReference type="Pfam" id="PF10441"/>
    </source>
</evidence>
<dbReference type="eggNOG" id="ENOG502QTEB">
    <property type="taxonomic scope" value="Eukaryota"/>
</dbReference>
<dbReference type="InterPro" id="IPR052609">
    <property type="entry name" value="Ribosome_Biogenesis_Reg"/>
</dbReference>
<feature type="region of interest" description="Disordered" evidence="1">
    <location>
        <begin position="659"/>
        <end position="680"/>
    </location>
</feature>
<dbReference type="RefSeq" id="XP_001229841.1">
    <property type="nucleotide sequence ID" value="XM_001229840.1"/>
</dbReference>
<dbReference type="GeneID" id="4389550"/>
<feature type="domain" description="Nucleolar 27S pre-rRNA processing Urb2/Npa2 C-terminal" evidence="2">
    <location>
        <begin position="1005"/>
        <end position="1232"/>
    </location>
</feature>
<dbReference type="OMA" id="RRQTHEA"/>
<dbReference type="VEuPathDB" id="FungiDB:CHGG_03325"/>
<reference evidence="4" key="1">
    <citation type="journal article" date="2015" name="Genome Announc.">
        <title>Draft genome sequence of the cellulolytic fungus Chaetomium globosum.</title>
        <authorList>
            <person name="Cuomo C.A."/>
            <person name="Untereiner W.A."/>
            <person name="Ma L.-J."/>
            <person name="Grabherr M."/>
            <person name="Birren B.W."/>
        </authorList>
    </citation>
    <scope>NUCLEOTIDE SEQUENCE [LARGE SCALE GENOMIC DNA]</scope>
    <source>
        <strain evidence="4">ATCC 6205 / CBS 148.51 / DSM 1962 / NBRC 6347 / NRRL 1970</strain>
    </source>
</reference>
<feature type="region of interest" description="Disordered" evidence="1">
    <location>
        <begin position="112"/>
        <end position="155"/>
    </location>
</feature>
<protein>
    <recommendedName>
        <fullName evidence="2">Nucleolar 27S pre-rRNA processing Urb2/Npa2 C-terminal domain-containing protein</fullName>
    </recommendedName>
</protein>
<evidence type="ECO:0000313" key="3">
    <source>
        <dbReference type="EMBL" id="EAQ91390.1"/>
    </source>
</evidence>
<dbReference type="STRING" id="306901.Q2H8X9"/>
<dbReference type="AlphaFoldDB" id="Q2H8X9"/>
<dbReference type="OrthoDB" id="160374at2759"/>
<dbReference type="InParanoid" id="Q2H8X9"/>
<name>Q2H8X9_CHAGB</name>